<proteinExistence type="predicted"/>
<feature type="transmembrane region" description="Helical" evidence="1">
    <location>
        <begin position="318"/>
        <end position="337"/>
    </location>
</feature>
<sequence>MKWSTIWELTKINILYSNPQALTALKKKQEKRPKKHFSAAQSMIKQQALMVVMFLIIYVFMFLGIDFSRYPGYFSFYIALFFVMSTLTAFTALYTIFYESNDVKLYVHLPIKASELYLAKVLSSLGMGSMFLMPILTLFLIGYWQMHGPLIAIPMALVTFIIILFSSNVLALYVNAWIGKIIVRSPHRKIISTLLLSLSSFGAIALVFFLNFTNSSRMDQEAQLIDRAPIPYFRGFYDLAFAPLGMNAVFHFWLPLALIVLMAYGIVTGIMPKYYQEALYSSEHSHSQKSKGKKTVSAQPKTLKQLMVKHHLATLQDATLLIQTFLMPMIFVVSMLVPLLKAKDGVSVFLTNDYFGVAFLIGIILAVIGTSSSTFVGVGLSLERENFTYLRSLPIPIKAFIREKFWLLMALQLSLPIVAYLILGLFLGLKWMIILFFLLGFIAQATIQGQYMYMRDIKNLSLDWQNITQLFTRGGSQWLIFAFVFGAAVFGFPLIGGLVFLSIMTKEALLINTITLMILLLLMAFGQFLLKKRFWDKLDQLLAK</sequence>
<feature type="transmembrane region" description="Helical" evidence="1">
    <location>
        <begin position="478"/>
        <end position="503"/>
    </location>
</feature>
<feature type="transmembrane region" description="Helical" evidence="1">
    <location>
        <begin position="117"/>
        <end position="144"/>
    </location>
</feature>
<dbReference type="RefSeq" id="WP_071793775.1">
    <property type="nucleotide sequence ID" value="NZ_LZDD01000002.1"/>
</dbReference>
<dbReference type="EMBL" id="LZDD01000002">
    <property type="protein sequence ID" value="OJF71519.1"/>
    <property type="molecule type" value="Genomic_DNA"/>
</dbReference>
<dbReference type="AlphaFoldDB" id="A0A1L8MLA6"/>
<keyword evidence="3" id="KW-1185">Reference proteome</keyword>
<feature type="transmembrane region" description="Helical" evidence="1">
    <location>
        <begin position="150"/>
        <end position="178"/>
    </location>
</feature>
<feature type="transmembrane region" description="Helical" evidence="1">
    <location>
        <begin position="48"/>
        <end position="68"/>
    </location>
</feature>
<accession>A0A1L8MLA6</accession>
<dbReference type="STRING" id="1856638.A9Q68_05920"/>
<comment type="caution">
    <text evidence="2">The sequence shown here is derived from an EMBL/GenBank/DDBJ whole genome shotgun (WGS) entry which is preliminary data.</text>
</comment>
<evidence type="ECO:0000256" key="1">
    <source>
        <dbReference type="SAM" id="Phobius"/>
    </source>
</evidence>
<feature type="transmembrane region" description="Helical" evidence="1">
    <location>
        <begin position="433"/>
        <end position="453"/>
    </location>
</feature>
<organism evidence="2 3">
    <name type="scientific">Streptococcus bovimastitidis</name>
    <dbReference type="NCBI Taxonomy" id="1856638"/>
    <lineage>
        <taxon>Bacteria</taxon>
        <taxon>Bacillati</taxon>
        <taxon>Bacillota</taxon>
        <taxon>Bacilli</taxon>
        <taxon>Lactobacillales</taxon>
        <taxon>Streptococcaceae</taxon>
        <taxon>Streptococcus</taxon>
    </lineage>
</organism>
<feature type="transmembrane region" description="Helical" evidence="1">
    <location>
        <begin position="357"/>
        <end position="382"/>
    </location>
</feature>
<gene>
    <name evidence="2" type="ORF">A9Q68_05920</name>
</gene>
<reference evidence="3" key="1">
    <citation type="submission" date="2016-06" db="EMBL/GenBank/DDBJ databases">
        <authorList>
            <person name="de Vries S.P.W."/>
            <person name="Hadjirin N.F."/>
            <person name="Lay E.M."/>
            <person name="Zadoks R.N."/>
            <person name="Peacock S.J."/>
            <person name="Parkhill J."/>
            <person name="Grant A.J."/>
            <person name="Mcdougall S."/>
            <person name="Holmes M.A."/>
        </authorList>
    </citation>
    <scope>NUCLEOTIDE SEQUENCE [LARGE SCALE GENOMIC DNA]</scope>
    <source>
        <strain evidence="3">NZ1587</strain>
    </source>
</reference>
<name>A0A1L8MLA6_9STRE</name>
<protein>
    <submittedName>
        <fullName evidence="2">ABC transporter permease</fullName>
    </submittedName>
</protein>
<feature type="transmembrane region" description="Helical" evidence="1">
    <location>
        <begin position="405"/>
        <end position="427"/>
    </location>
</feature>
<feature type="transmembrane region" description="Helical" evidence="1">
    <location>
        <begin position="74"/>
        <end position="97"/>
    </location>
</feature>
<feature type="transmembrane region" description="Helical" evidence="1">
    <location>
        <begin position="509"/>
        <end position="530"/>
    </location>
</feature>
<keyword evidence="1" id="KW-0812">Transmembrane</keyword>
<dbReference type="Proteomes" id="UP000182015">
    <property type="component" value="Unassembled WGS sequence"/>
</dbReference>
<feature type="transmembrane region" description="Helical" evidence="1">
    <location>
        <begin position="190"/>
        <end position="210"/>
    </location>
</feature>
<evidence type="ECO:0000313" key="2">
    <source>
        <dbReference type="EMBL" id="OJF71519.1"/>
    </source>
</evidence>
<keyword evidence="1" id="KW-1133">Transmembrane helix</keyword>
<feature type="transmembrane region" description="Helical" evidence="1">
    <location>
        <begin position="248"/>
        <end position="267"/>
    </location>
</feature>
<keyword evidence="1" id="KW-0472">Membrane</keyword>
<evidence type="ECO:0000313" key="3">
    <source>
        <dbReference type="Proteomes" id="UP000182015"/>
    </source>
</evidence>